<proteinExistence type="predicted"/>
<protein>
    <submittedName>
        <fullName evidence="1">Uncharacterized protein</fullName>
    </submittedName>
</protein>
<sequence length="168" mass="19685">MSESFDFDKIKKELMEKIKKNEIEFSAFQRAVEAYKELGFELEKILEYAANEAKEEDKKRLWALYKVISQKNIAELCDSLSVYGESLKNSKVYERFYDSDKKIPSGIAFRALELTRLGKREEVFHIILREFVTSQQQVDENLAKAFNPRYSIESFKTLIYSFFSGLLG</sequence>
<reference evidence="1 2" key="1">
    <citation type="submission" date="2023-12" db="EMBL/GenBank/DDBJ databases">
        <authorList>
            <person name="Manesh M.J.H."/>
            <person name="Bing R.G."/>
            <person name="Willard D.J."/>
            <person name="Kelly R.M."/>
        </authorList>
    </citation>
    <scope>NUCLEOTIDE SEQUENCE [LARGE SCALE GENOMIC DNA]</scope>
    <source>
        <strain evidence="1 2">DSM 8977</strain>
    </source>
</reference>
<dbReference type="Proteomes" id="UP001322744">
    <property type="component" value="Chromosome"/>
</dbReference>
<name>A0ABZ0U0E8_9FIRM</name>
<dbReference type="EMBL" id="CP139957">
    <property type="protein sequence ID" value="WPX08947.1"/>
    <property type="molecule type" value="Genomic_DNA"/>
</dbReference>
<evidence type="ECO:0000313" key="2">
    <source>
        <dbReference type="Proteomes" id="UP001322744"/>
    </source>
</evidence>
<dbReference type="RefSeq" id="WP_045173520.1">
    <property type="nucleotide sequence ID" value="NZ_CP139957.1"/>
</dbReference>
<gene>
    <name evidence="1" type="ORF">SOJ16_000110</name>
</gene>
<accession>A0ABZ0U0E8</accession>
<organism evidence="1 2">
    <name type="scientific">Anaerocellum danielii</name>
    <dbReference type="NCBI Taxonomy" id="1387557"/>
    <lineage>
        <taxon>Bacteria</taxon>
        <taxon>Bacillati</taxon>
        <taxon>Bacillota</taxon>
        <taxon>Bacillota incertae sedis</taxon>
        <taxon>Caldicellulosiruptorales</taxon>
        <taxon>Caldicellulosiruptoraceae</taxon>
        <taxon>Anaerocellum</taxon>
    </lineage>
</organism>
<evidence type="ECO:0000313" key="1">
    <source>
        <dbReference type="EMBL" id="WPX08947.1"/>
    </source>
</evidence>
<keyword evidence="2" id="KW-1185">Reference proteome</keyword>